<dbReference type="STRING" id="145854.GA0074692_6491"/>
<feature type="region of interest" description="Disordered" evidence="1">
    <location>
        <begin position="1"/>
        <end position="21"/>
    </location>
</feature>
<organism evidence="2 3">
    <name type="scientific">Micromonospora pallida</name>
    <dbReference type="NCBI Taxonomy" id="145854"/>
    <lineage>
        <taxon>Bacteria</taxon>
        <taxon>Bacillati</taxon>
        <taxon>Actinomycetota</taxon>
        <taxon>Actinomycetes</taxon>
        <taxon>Micromonosporales</taxon>
        <taxon>Micromonosporaceae</taxon>
        <taxon>Micromonospora</taxon>
    </lineage>
</organism>
<gene>
    <name evidence="2" type="ORF">GA0074692_6491</name>
</gene>
<proteinExistence type="predicted"/>
<dbReference type="EMBL" id="FMHW01000002">
    <property type="protein sequence ID" value="SCL41776.1"/>
    <property type="molecule type" value="Genomic_DNA"/>
</dbReference>
<dbReference type="AlphaFoldDB" id="A0A1C6TJ43"/>
<reference evidence="3" key="1">
    <citation type="submission" date="2016-06" db="EMBL/GenBank/DDBJ databases">
        <authorList>
            <person name="Varghese N."/>
            <person name="Submissions Spin"/>
        </authorList>
    </citation>
    <scope>NUCLEOTIDE SEQUENCE [LARGE SCALE GENOMIC DNA]</scope>
    <source>
        <strain evidence="3">DSM 43817</strain>
    </source>
</reference>
<dbReference type="Proteomes" id="UP000198959">
    <property type="component" value="Unassembled WGS sequence"/>
</dbReference>
<evidence type="ECO:0000313" key="3">
    <source>
        <dbReference type="Proteomes" id="UP000198959"/>
    </source>
</evidence>
<sequence length="77" mass="8101">MANHRRVSTREPAHRAVAEPAGESYWSVDGAAWSSVRPGLPAHLVDLLAPPIVVGVARAPRRSGHHVGGGVPRSGPR</sequence>
<feature type="compositionally biased region" description="Basic and acidic residues" evidence="1">
    <location>
        <begin position="8"/>
        <end position="17"/>
    </location>
</feature>
<accession>A0A1C6TJ43</accession>
<keyword evidence="3" id="KW-1185">Reference proteome</keyword>
<evidence type="ECO:0000313" key="2">
    <source>
        <dbReference type="EMBL" id="SCL41776.1"/>
    </source>
</evidence>
<evidence type="ECO:0000256" key="1">
    <source>
        <dbReference type="SAM" id="MobiDB-lite"/>
    </source>
</evidence>
<name>A0A1C6TJ43_9ACTN</name>
<protein>
    <submittedName>
        <fullName evidence="2">Uncharacterized protein</fullName>
    </submittedName>
</protein>